<comment type="caution">
    <text evidence="8">The sequence shown here is derived from an EMBL/GenBank/DDBJ whole genome shotgun (WGS) entry which is preliminary data.</text>
</comment>
<dbReference type="InterPro" id="IPR006935">
    <property type="entry name" value="Helicase/UvrB_N"/>
</dbReference>
<proteinExistence type="predicted"/>
<evidence type="ECO:0000256" key="3">
    <source>
        <dbReference type="ARBA" id="ARBA00022806"/>
    </source>
</evidence>
<dbReference type="GO" id="GO:0005524">
    <property type="term" value="F:ATP binding"/>
    <property type="evidence" value="ECO:0007669"/>
    <property type="project" value="InterPro"/>
</dbReference>
<accession>A0A2G4F2W7</accession>
<feature type="domain" description="Helicase ATP-binding" evidence="6">
    <location>
        <begin position="168"/>
        <end position="317"/>
    </location>
</feature>
<dbReference type="InterPro" id="IPR014001">
    <property type="entry name" value="Helicase_ATP-bd"/>
</dbReference>
<feature type="coiled-coil region" evidence="5">
    <location>
        <begin position="740"/>
        <end position="767"/>
    </location>
</feature>
<evidence type="ECO:0000313" key="8">
    <source>
        <dbReference type="EMBL" id="PHX56085.1"/>
    </source>
</evidence>
<keyword evidence="3 8" id="KW-0347">Helicase</keyword>
<dbReference type="Gene3D" id="3.40.50.300">
    <property type="entry name" value="P-loop containing nucleotide triphosphate hydrolases"/>
    <property type="match status" value="1"/>
</dbReference>
<dbReference type="PROSITE" id="PS51192">
    <property type="entry name" value="HELICASE_ATP_BIND_1"/>
    <property type="match status" value="1"/>
</dbReference>
<dbReference type="Gene3D" id="3.40.50.10810">
    <property type="entry name" value="Tandem AAA-ATPase domain"/>
    <property type="match status" value="2"/>
</dbReference>
<gene>
    <name evidence="8" type="ORF">CP500_007200</name>
</gene>
<keyword evidence="5" id="KW-0175">Coiled coil</keyword>
<evidence type="ECO:0000259" key="7">
    <source>
        <dbReference type="PROSITE" id="PS51194"/>
    </source>
</evidence>
<dbReference type="GO" id="GO:0004386">
    <property type="term" value="F:helicase activity"/>
    <property type="evidence" value="ECO:0007669"/>
    <property type="project" value="UniProtKB-KW"/>
</dbReference>
<dbReference type="InterPro" id="IPR057342">
    <property type="entry name" value="DEXDc_RapA"/>
</dbReference>
<protein>
    <submittedName>
        <fullName evidence="8">Helicase</fullName>
    </submittedName>
</protein>
<dbReference type="GO" id="GO:0016787">
    <property type="term" value="F:hydrolase activity"/>
    <property type="evidence" value="ECO:0007669"/>
    <property type="project" value="UniProtKB-KW"/>
</dbReference>
<dbReference type="PROSITE" id="PS51194">
    <property type="entry name" value="HELICASE_CTER"/>
    <property type="match status" value="1"/>
</dbReference>
<dbReference type="NCBIfam" id="NF041062">
    <property type="entry name" value="DpdE"/>
    <property type="match status" value="1"/>
</dbReference>
<keyword evidence="9" id="KW-1185">Reference proteome</keyword>
<dbReference type="InterPro" id="IPR038718">
    <property type="entry name" value="SNF2-like_sf"/>
</dbReference>
<dbReference type="InterPro" id="IPR027417">
    <property type="entry name" value="P-loop_NTPase"/>
</dbReference>
<evidence type="ECO:0000313" key="9">
    <source>
        <dbReference type="Proteomes" id="UP000226442"/>
    </source>
</evidence>
<dbReference type="CDD" id="cd18011">
    <property type="entry name" value="DEXDc_RapA"/>
    <property type="match status" value="1"/>
</dbReference>
<feature type="domain" description="Helicase C-terminal" evidence="7">
    <location>
        <begin position="560"/>
        <end position="736"/>
    </location>
</feature>
<name>A0A2G4F2W7_9CYAN</name>
<organism evidence="8 9">
    <name type="scientific">Tychonema bourrellyi FEM_GT703</name>
    <dbReference type="NCBI Taxonomy" id="2040638"/>
    <lineage>
        <taxon>Bacteria</taxon>
        <taxon>Bacillati</taxon>
        <taxon>Cyanobacteriota</taxon>
        <taxon>Cyanophyceae</taxon>
        <taxon>Oscillatoriophycideae</taxon>
        <taxon>Oscillatoriales</taxon>
        <taxon>Microcoleaceae</taxon>
        <taxon>Tychonema</taxon>
    </lineage>
</organism>
<evidence type="ECO:0000256" key="2">
    <source>
        <dbReference type="ARBA" id="ARBA00022801"/>
    </source>
</evidence>
<dbReference type="Proteomes" id="UP000226442">
    <property type="component" value="Unassembled WGS sequence"/>
</dbReference>
<dbReference type="RefSeq" id="WP_096828285.1">
    <property type="nucleotide sequence ID" value="NZ_NXIB02000031.1"/>
</dbReference>
<dbReference type="PANTHER" id="PTHR45766">
    <property type="entry name" value="DNA ANNEALING HELICASE AND ENDONUCLEASE ZRANB3 FAMILY MEMBER"/>
    <property type="match status" value="1"/>
</dbReference>
<dbReference type="GO" id="GO:0003677">
    <property type="term" value="F:DNA binding"/>
    <property type="evidence" value="ECO:0007669"/>
    <property type="project" value="InterPro"/>
</dbReference>
<evidence type="ECO:0000256" key="1">
    <source>
        <dbReference type="ARBA" id="ARBA00022741"/>
    </source>
</evidence>
<dbReference type="PANTHER" id="PTHR45766:SF6">
    <property type="entry name" value="SWI_SNF-RELATED MATRIX-ASSOCIATED ACTIN-DEPENDENT REGULATOR OF CHROMATIN SUBFAMILY A-LIKE PROTEIN 1"/>
    <property type="match status" value="1"/>
</dbReference>
<dbReference type="Pfam" id="PF04851">
    <property type="entry name" value="ResIII"/>
    <property type="match status" value="1"/>
</dbReference>
<reference evidence="8" key="1">
    <citation type="submission" date="2017-10" db="EMBL/GenBank/DDBJ databases">
        <title>Draft genome sequence of the planktic cyanobacteria Tychonema bourrellyi isolated from alpine lentic freshwater.</title>
        <authorList>
            <person name="Tett A."/>
            <person name="Armanini F."/>
            <person name="Asnicar F."/>
            <person name="Boscaini A."/>
            <person name="Pasolli E."/>
            <person name="Zolfo M."/>
            <person name="Donati C."/>
            <person name="Salmaso N."/>
            <person name="Segata N."/>
        </authorList>
    </citation>
    <scope>NUCLEOTIDE SEQUENCE</scope>
    <source>
        <strain evidence="8">FEM_GT703</strain>
    </source>
</reference>
<evidence type="ECO:0000259" key="6">
    <source>
        <dbReference type="PROSITE" id="PS51192"/>
    </source>
</evidence>
<dbReference type="SMART" id="SM00487">
    <property type="entry name" value="DEXDc"/>
    <property type="match status" value="1"/>
</dbReference>
<evidence type="ECO:0000256" key="4">
    <source>
        <dbReference type="ARBA" id="ARBA00022840"/>
    </source>
</evidence>
<keyword evidence="2" id="KW-0378">Hydrolase</keyword>
<evidence type="ECO:0000256" key="5">
    <source>
        <dbReference type="SAM" id="Coils"/>
    </source>
</evidence>
<keyword evidence="1" id="KW-0547">Nucleotide-binding</keyword>
<dbReference type="SMART" id="SM00490">
    <property type="entry name" value="HELICc"/>
    <property type="match status" value="1"/>
</dbReference>
<dbReference type="EMBL" id="NXIB02000031">
    <property type="protein sequence ID" value="PHX56085.1"/>
    <property type="molecule type" value="Genomic_DNA"/>
</dbReference>
<dbReference type="SUPFAM" id="SSF52540">
    <property type="entry name" value="P-loop containing nucleoside triphosphate hydrolases"/>
    <property type="match status" value="1"/>
</dbReference>
<dbReference type="InterPro" id="IPR049730">
    <property type="entry name" value="SNF2/RAD54-like_C"/>
</dbReference>
<dbReference type="AlphaFoldDB" id="A0A2G4F2W7"/>
<dbReference type="Pfam" id="PF00271">
    <property type="entry name" value="Helicase_C"/>
    <property type="match status" value="1"/>
</dbReference>
<dbReference type="InterPro" id="IPR001650">
    <property type="entry name" value="Helicase_C-like"/>
</dbReference>
<sequence>MIDVGSLVRSPKNDLGVGKVVEFSRTEALIEYFCSVKNRLSKTVPLALLQEARLQRQTRCYLWSTTQERWIIGRIYDWDEDRMLYDIDLPDSQSIQADETEIYVRCNIPIADPIDILAVKGQETPYFHDRRLAFVQSAIAQRAVSRGMTGLISANIDLYPHQVEVVRRVLEDPIGRYLLADEVGLGKTVEAGTILRQYLLDEPSGRAVVLVPKYLLEQWRDELENKFYLSHFADRVQLVSLSEINQISRNANLDFLIVDEAHHVAAMANSGDRSQKQCFEICQTLAHKSKNLLLLSGMPVLGHERDFLTMLHLLDPTTYRIDDLANFKEQVQNRQEIGHVLLDFRSGAKPVVLKPKLAEIRTLFATDDYLIGLADELDSCLETEKATECDRIIRTIRTHISDTYRLYRRMLRNQRDAVEDVIFDRDAIPKVEYDLNDEQWSEIHTILEKWRTLAPQKTAYQRIFLLFFRTSGTWLNVLERIVKARLQKKSTAELDREFGSKYMGIVTQTALFSGESAILESLLNAVEKPQEGADRLSLLRIAVIRFLGVTLKIPPEYHNKPRDLLSRIQQQIKRPLPGDKFPKIVIFTSFTGTCQAIAENLVKILGKNAIASHETSKSAADAEANLKRFKNEQNCFVLVCDRSAEEGLNLQFADWFIHFDLPWFPNQLEQRLGRVDRIGSKMGLQFCLFAGPDLPDSPHEAWYQVLKDGFGIFNKSIASLQFYVEQKLPQLEEKLFAEGAKGLAIEIQSIKAEIEQEKIKIKEQQVLDEIDLLDETASQYFESLDDCDAKHKEMQRATEGWICQALNFKQVEHPTISGLMRYQPSQKTLIPSNDLRTRLIPYCQQYGSYNRRVAHQNSDVALYRIGEGLIDALGSYIRWDDRGQAFALWRHDESWDAEEGKEWFGLQFNYSIQTDLQPAEQVLQSQNIENYNLKALQRRADALFVPVFETVFVDARNESMLLVEDGELLKILQRAYKGKGGPNRDYNLSKNRTVILDNFVDPLEWDDFCQRGRVVSEELLRGRGDFVEMCDRSAVSAAIQLENRVNQLQLRLNRLSQSEQLLESVLADEISTESVLSQAVLAGIRQPRLTLESVGFIVISGRAPVKSEDEG</sequence>
<dbReference type="CDD" id="cd18793">
    <property type="entry name" value="SF2_C_SNF"/>
    <property type="match status" value="1"/>
</dbReference>
<dbReference type="OrthoDB" id="9814088at2"/>
<keyword evidence="4" id="KW-0067">ATP-binding</keyword>